<dbReference type="NCBIfam" id="TIGR01509">
    <property type="entry name" value="HAD-SF-IA-v3"/>
    <property type="match status" value="1"/>
</dbReference>
<dbReference type="PANTHER" id="PTHR43481">
    <property type="entry name" value="FRUCTOSE-1-PHOSPHATE PHOSPHATASE"/>
    <property type="match status" value="1"/>
</dbReference>
<evidence type="ECO:0000313" key="1">
    <source>
        <dbReference type="EMBL" id="HIX77004.1"/>
    </source>
</evidence>
<dbReference type="GO" id="GO:0050308">
    <property type="term" value="F:sugar-phosphatase activity"/>
    <property type="evidence" value="ECO:0007669"/>
    <property type="project" value="TreeGrafter"/>
</dbReference>
<protein>
    <submittedName>
        <fullName evidence="1">HAD family phosphatase</fullName>
    </submittedName>
</protein>
<dbReference type="InterPro" id="IPR023198">
    <property type="entry name" value="PGP-like_dom2"/>
</dbReference>
<dbReference type="AlphaFoldDB" id="A0A9D1XCK9"/>
<reference evidence="1" key="1">
    <citation type="journal article" date="2021" name="PeerJ">
        <title>Extensive microbial diversity within the chicken gut microbiome revealed by metagenomics and culture.</title>
        <authorList>
            <person name="Gilroy R."/>
            <person name="Ravi A."/>
            <person name="Getino M."/>
            <person name="Pursley I."/>
            <person name="Horton D.L."/>
            <person name="Alikhan N.F."/>
            <person name="Baker D."/>
            <person name="Gharbi K."/>
            <person name="Hall N."/>
            <person name="Watson M."/>
            <person name="Adriaenssens E.M."/>
            <person name="Foster-Nyarko E."/>
            <person name="Jarju S."/>
            <person name="Secka A."/>
            <person name="Antonio M."/>
            <person name="Oren A."/>
            <person name="Chaudhuri R.R."/>
            <person name="La Ragione R."/>
            <person name="Hildebrand F."/>
            <person name="Pallen M.J."/>
        </authorList>
    </citation>
    <scope>NUCLEOTIDE SEQUENCE</scope>
    <source>
        <strain evidence="1">CHK183-1962</strain>
    </source>
</reference>
<sequence length="212" mass="23744">MIHAVIFDMDGTLVDTEKYLVEYWEKAGKLCGYPMTREDALFLRSLAAEYAVPAMKQRLGDDFDYHKVRSLRIRLMDRAKLPTERKPGAKEVLVRLKERGIRTAVATASAEEKARRVLTETGLYDSFSCVVCAPDMEHGKPMPDVYLHACRVLGEKPENCMAVEDSPNGVLSAYRAGLRTVMVPDLTLPGEEIRGCLYGVADSLPEILDFID</sequence>
<dbReference type="Gene3D" id="1.10.150.240">
    <property type="entry name" value="Putative phosphatase, domain 2"/>
    <property type="match status" value="1"/>
</dbReference>
<dbReference type="SFLD" id="SFLDG01129">
    <property type="entry name" value="C1.5:_HAD__Beta-PGM__Phosphata"/>
    <property type="match status" value="1"/>
</dbReference>
<dbReference type="SUPFAM" id="SSF56784">
    <property type="entry name" value="HAD-like"/>
    <property type="match status" value="1"/>
</dbReference>
<dbReference type="InterPro" id="IPR023214">
    <property type="entry name" value="HAD_sf"/>
</dbReference>
<comment type="caution">
    <text evidence="1">The sequence shown here is derived from an EMBL/GenBank/DDBJ whole genome shotgun (WGS) entry which is preliminary data.</text>
</comment>
<dbReference type="SFLD" id="SFLDG01135">
    <property type="entry name" value="C1.5.6:_HAD__Beta-PGM__Phospha"/>
    <property type="match status" value="1"/>
</dbReference>
<dbReference type="InterPro" id="IPR051806">
    <property type="entry name" value="HAD-like_SPP"/>
</dbReference>
<gene>
    <name evidence="1" type="ORF">H9734_05335</name>
</gene>
<dbReference type="SFLD" id="SFLDS00003">
    <property type="entry name" value="Haloacid_Dehalogenase"/>
    <property type="match status" value="1"/>
</dbReference>
<dbReference type="PANTHER" id="PTHR43481:SF4">
    <property type="entry name" value="GLYCEROL-1-PHOSPHATE PHOSPHOHYDROLASE 1-RELATED"/>
    <property type="match status" value="1"/>
</dbReference>
<name>A0A9D1XCK9_9FIRM</name>
<dbReference type="Pfam" id="PF00702">
    <property type="entry name" value="Hydrolase"/>
    <property type="match status" value="1"/>
</dbReference>
<organism evidence="1 2">
    <name type="scientific">Candidatus Fusicatenibacter merdavium</name>
    <dbReference type="NCBI Taxonomy" id="2838600"/>
    <lineage>
        <taxon>Bacteria</taxon>
        <taxon>Bacillati</taxon>
        <taxon>Bacillota</taxon>
        <taxon>Clostridia</taxon>
        <taxon>Lachnospirales</taxon>
        <taxon>Lachnospiraceae</taxon>
        <taxon>Fusicatenibacter</taxon>
    </lineage>
</organism>
<accession>A0A9D1XCK9</accession>
<dbReference type="Proteomes" id="UP000886890">
    <property type="component" value="Unassembled WGS sequence"/>
</dbReference>
<dbReference type="InterPro" id="IPR036412">
    <property type="entry name" value="HAD-like_sf"/>
</dbReference>
<dbReference type="PRINTS" id="PR00413">
    <property type="entry name" value="HADHALOGNASE"/>
</dbReference>
<proteinExistence type="predicted"/>
<reference evidence="1" key="2">
    <citation type="submission" date="2021-04" db="EMBL/GenBank/DDBJ databases">
        <authorList>
            <person name="Gilroy R."/>
        </authorList>
    </citation>
    <scope>NUCLEOTIDE SEQUENCE</scope>
    <source>
        <strain evidence="1">CHK183-1962</strain>
    </source>
</reference>
<dbReference type="EMBL" id="DXEK01000087">
    <property type="protein sequence ID" value="HIX77004.1"/>
    <property type="molecule type" value="Genomic_DNA"/>
</dbReference>
<dbReference type="InterPro" id="IPR006439">
    <property type="entry name" value="HAD-SF_hydro_IA"/>
</dbReference>
<evidence type="ECO:0000313" key="2">
    <source>
        <dbReference type="Proteomes" id="UP000886890"/>
    </source>
</evidence>
<dbReference type="Gene3D" id="3.40.50.1000">
    <property type="entry name" value="HAD superfamily/HAD-like"/>
    <property type="match status" value="1"/>
</dbReference>